<accession>A0A849K6S3</accession>
<dbReference type="RefSeq" id="WP_171246385.1">
    <property type="nucleotide sequence ID" value="NZ_JABFAJ010000009.1"/>
</dbReference>
<comment type="caution">
    <text evidence="3">The sequence shown here is derived from an EMBL/GenBank/DDBJ whole genome shotgun (WGS) entry which is preliminary data.</text>
</comment>
<protein>
    <recommendedName>
        <fullName evidence="2">DUF5709 domain-containing protein</fullName>
    </recommendedName>
</protein>
<dbReference type="InterPro" id="IPR043763">
    <property type="entry name" value="DUF5709"/>
</dbReference>
<evidence type="ECO:0000313" key="3">
    <source>
        <dbReference type="EMBL" id="NNU26877.1"/>
    </source>
</evidence>
<feature type="compositionally biased region" description="Basic and acidic residues" evidence="1">
    <location>
        <begin position="80"/>
        <end position="90"/>
    </location>
</feature>
<dbReference type="AlphaFoldDB" id="A0A849K6S3"/>
<keyword evidence="4" id="KW-1185">Reference proteome</keyword>
<sequence length="137" mass="15034">MSEDTTGTRPDPETLAEGDNDQLSAEDTLLDRGTENILDEGYSPPERPRANHWGETAWEEITGEPLDQRLAEEQPDDWERDPLTHPDTTRAGRIVADDDADPSQDGYRSNDLYGTDAGVDGAGASAEEAAVHWVEEP</sequence>
<proteinExistence type="predicted"/>
<name>A0A849K6S3_9MICO</name>
<reference evidence="3 4" key="1">
    <citation type="submission" date="2020-05" db="EMBL/GenBank/DDBJ databases">
        <title>Genome sequence of Isoptericola sp. JC619 isolated from Chilika lagoon, India.</title>
        <authorList>
            <person name="Kumar D."/>
            <person name="Appam K."/>
            <person name="Gandham S."/>
            <person name="Uppada J."/>
            <person name="Sasikala C."/>
            <person name="Venkata Ramana C."/>
        </authorList>
    </citation>
    <scope>NUCLEOTIDE SEQUENCE [LARGE SCALE GENOMIC DNA]</scope>
    <source>
        <strain evidence="3 4">JC619</strain>
    </source>
</reference>
<dbReference type="Pfam" id="PF18970">
    <property type="entry name" value="DUF5709"/>
    <property type="match status" value="1"/>
</dbReference>
<dbReference type="EMBL" id="JABFAJ010000009">
    <property type="protein sequence ID" value="NNU26877.1"/>
    <property type="molecule type" value="Genomic_DNA"/>
</dbReference>
<evidence type="ECO:0000313" key="4">
    <source>
        <dbReference type="Proteomes" id="UP000557204"/>
    </source>
</evidence>
<feature type="region of interest" description="Disordered" evidence="1">
    <location>
        <begin position="1"/>
        <end position="137"/>
    </location>
</feature>
<feature type="domain" description="DUF5709" evidence="2">
    <location>
        <begin position="88"/>
        <end position="136"/>
    </location>
</feature>
<evidence type="ECO:0000256" key="1">
    <source>
        <dbReference type="SAM" id="MobiDB-lite"/>
    </source>
</evidence>
<dbReference type="Proteomes" id="UP000557204">
    <property type="component" value="Unassembled WGS sequence"/>
</dbReference>
<organism evidence="3 4">
    <name type="scientific">Isoptericola sediminis</name>
    <dbReference type="NCBI Taxonomy" id="2733572"/>
    <lineage>
        <taxon>Bacteria</taxon>
        <taxon>Bacillati</taxon>
        <taxon>Actinomycetota</taxon>
        <taxon>Actinomycetes</taxon>
        <taxon>Micrococcales</taxon>
        <taxon>Promicromonosporaceae</taxon>
        <taxon>Isoptericola</taxon>
    </lineage>
</organism>
<evidence type="ECO:0000259" key="2">
    <source>
        <dbReference type="Pfam" id="PF18970"/>
    </source>
</evidence>
<gene>
    <name evidence="3" type="ORF">HLI28_04865</name>
</gene>